<accession>A0A0E3L9M8</accession>
<reference evidence="1 2" key="1">
    <citation type="submission" date="2014-07" db="EMBL/GenBank/DDBJ databases">
        <title>Methanogenic archaea and the global carbon cycle.</title>
        <authorList>
            <person name="Henriksen J.R."/>
            <person name="Luke J."/>
            <person name="Reinhart S."/>
            <person name="Benedict M.N."/>
            <person name="Youngblut N.D."/>
            <person name="Metcalf M.E."/>
            <person name="Whitaker R.J."/>
            <person name="Metcalf W.W."/>
        </authorList>
    </citation>
    <scope>NUCLEOTIDE SEQUENCE [LARGE SCALE GENOMIC DNA]</scope>
    <source>
        <strain evidence="1 2">T4/M</strain>
    </source>
</reference>
<dbReference type="EMBL" id="CP009506">
    <property type="protein sequence ID" value="AKB30546.1"/>
    <property type="molecule type" value="Genomic_DNA"/>
</dbReference>
<gene>
    <name evidence="1" type="ORF">MSSIT_3827</name>
</gene>
<name>A0A0E3L9M8_9EURY</name>
<dbReference type="AlphaFoldDB" id="A0A0E3L9M8"/>
<dbReference type="RefSeq" id="WP_048174259.1">
    <property type="nucleotide sequence ID" value="NZ_CP009506.1"/>
</dbReference>
<evidence type="ECO:0000313" key="2">
    <source>
        <dbReference type="Proteomes" id="UP000033111"/>
    </source>
</evidence>
<evidence type="ECO:0000313" key="1">
    <source>
        <dbReference type="EMBL" id="AKB30546.1"/>
    </source>
</evidence>
<dbReference type="Proteomes" id="UP000033111">
    <property type="component" value="Chromosome"/>
</dbReference>
<dbReference type="HOGENOM" id="CLU_2629790_0_0_2"/>
<protein>
    <submittedName>
        <fullName evidence="1">Uncharacterized protein</fullName>
    </submittedName>
</protein>
<dbReference type="OrthoDB" id="375778at2157"/>
<keyword evidence="2" id="KW-1185">Reference proteome</keyword>
<dbReference type="GeneID" id="24862781"/>
<proteinExistence type="predicted"/>
<organism evidence="1 2">
    <name type="scientific">Methanosarcina siciliae T4/M</name>
    <dbReference type="NCBI Taxonomy" id="1434120"/>
    <lineage>
        <taxon>Archaea</taxon>
        <taxon>Methanobacteriati</taxon>
        <taxon>Methanobacteriota</taxon>
        <taxon>Stenosarchaea group</taxon>
        <taxon>Methanomicrobia</taxon>
        <taxon>Methanosarcinales</taxon>
        <taxon>Methanosarcinaceae</taxon>
        <taxon>Methanosarcina</taxon>
    </lineage>
</organism>
<dbReference type="PATRIC" id="fig|1434120.4.peg.4961"/>
<dbReference type="KEGG" id="msw:MSSIT_3827"/>
<sequence length="77" mass="8704">MNEKFRKVRNRKNKISTTVSRNIFGAYDRGFNCSSECFSFRYSVLELYLPGYEICGNPLKTACSSSTGNPGFLQTDS</sequence>